<feature type="non-terminal residue" evidence="1">
    <location>
        <position position="1"/>
    </location>
</feature>
<evidence type="ECO:0000313" key="2">
    <source>
        <dbReference type="Proteomes" id="UP000003191"/>
    </source>
</evidence>
<dbReference type="AlphaFoldDB" id="D4BSJ4"/>
<sequence>PTRVGDVVAQESTLLLIEVEQGSIFELKAINLLLQSSVVVPNLKLIQFEFSSYVLYLVTFV</sequence>
<evidence type="ECO:0000313" key="1">
    <source>
        <dbReference type="EMBL" id="EFE88065.1"/>
    </source>
</evidence>
<dbReference type="EMBL" id="ACCG02000056">
    <property type="protein sequence ID" value="EFE88065.1"/>
    <property type="molecule type" value="Genomic_DNA"/>
</dbReference>
<keyword evidence="2" id="KW-1185">Reference proteome</keyword>
<dbReference type="Proteomes" id="UP000003191">
    <property type="component" value="Unassembled WGS sequence"/>
</dbReference>
<dbReference type="RefSeq" id="WP_003830846.1">
    <property type="nucleotide sequence ID" value="NZ_GG729871.1"/>
</dbReference>
<dbReference type="HOGENOM" id="CLU_2927814_0_0_11"/>
<proteinExistence type="predicted"/>
<comment type="caution">
    <text evidence="1">The sequence shown here is derived from an EMBL/GenBank/DDBJ whole genome shotgun (WGS) entry which is preliminary data.</text>
</comment>
<name>D4BSJ4_BIFBR</name>
<reference evidence="1 2" key="1">
    <citation type="submission" date="2010-02" db="EMBL/GenBank/DDBJ databases">
        <authorList>
            <person name="Weinstock G."/>
            <person name="Sodergren E."/>
            <person name="Clifton S."/>
            <person name="Fulton L."/>
            <person name="Fulton B."/>
            <person name="Courtney L."/>
            <person name="Fronick C."/>
            <person name="Harrison M."/>
            <person name="Strong C."/>
            <person name="Farmer C."/>
            <person name="Delahaunty K."/>
            <person name="Markovic C."/>
            <person name="Hall O."/>
            <person name="Minx P."/>
            <person name="Tomlinson C."/>
            <person name="Mitreva M."/>
            <person name="Nelson J."/>
            <person name="Hou S."/>
            <person name="Wollam A."/>
            <person name="Pepin K.H."/>
            <person name="Johnson M."/>
            <person name="Bhonagiri V."/>
            <person name="Zhang X."/>
            <person name="Suruliraj S."/>
            <person name="Warren W."/>
            <person name="Chinwalla A."/>
            <person name="Mardis E.R."/>
            <person name="Wilson R.K."/>
        </authorList>
    </citation>
    <scope>NUCLEOTIDE SEQUENCE [LARGE SCALE GENOMIC DNA]</scope>
    <source>
        <strain evidence="1 2">DSM 20213</strain>
    </source>
</reference>
<gene>
    <name evidence="1" type="ORF">BIFBRE_05086</name>
</gene>
<accession>D4BSJ4</accession>
<organism evidence="1 2">
    <name type="scientific">Bifidobacterium breve DSM 20213 = JCM 1192</name>
    <dbReference type="NCBI Taxonomy" id="518634"/>
    <lineage>
        <taxon>Bacteria</taxon>
        <taxon>Bacillati</taxon>
        <taxon>Actinomycetota</taxon>
        <taxon>Actinomycetes</taxon>
        <taxon>Bifidobacteriales</taxon>
        <taxon>Bifidobacteriaceae</taxon>
        <taxon>Bifidobacterium</taxon>
    </lineage>
</organism>
<protein>
    <submittedName>
        <fullName evidence="1">Uncharacterized protein</fullName>
    </submittedName>
</protein>